<evidence type="ECO:0000259" key="2">
    <source>
        <dbReference type="Pfam" id="PF25431"/>
    </source>
</evidence>
<evidence type="ECO:0000313" key="4">
    <source>
        <dbReference type="Proteomes" id="UP000187455"/>
    </source>
</evidence>
<dbReference type="STRING" id="133383.A0A1R0GRX9"/>
<accession>A0A1R0GRX9</accession>
<evidence type="ECO:0000256" key="1">
    <source>
        <dbReference type="SAM" id="MobiDB-lite"/>
    </source>
</evidence>
<sequence length="207" mass="23936">MLENSSTPDSHSRDVSPDISQLDTSLPKSNLETLRKVKKKPNRHFKSRWLIKFPWLFYDSSLNVLKCSLCVNNHKNNQFATDGSKNFKTSAFVDHENSKEHRSSINYDPLNKILKSRTVSQDNPHTLKDIHTSINVISKPPEENAESFPQMNDSHKENSKIDLELLNNIIIKNEKSECLNQSGGVTLFFAPIRKRYITTFNQRRHRS</sequence>
<dbReference type="InterPro" id="IPR057456">
    <property type="entry name" value="Znf_C17orf113"/>
</dbReference>
<dbReference type="Proteomes" id="UP000187455">
    <property type="component" value="Unassembled WGS sequence"/>
</dbReference>
<dbReference type="OrthoDB" id="5599186at2759"/>
<evidence type="ECO:0000313" key="3">
    <source>
        <dbReference type="EMBL" id="OLY79657.1"/>
    </source>
</evidence>
<name>A0A1R0GRX9_9FUNG</name>
<comment type="caution">
    <text evidence="3">The sequence shown here is derived from an EMBL/GenBank/DDBJ whole genome shotgun (WGS) entry which is preliminary data.</text>
</comment>
<protein>
    <recommendedName>
        <fullName evidence="2">C17orf113 probable zinc finger domain-containing protein</fullName>
    </recommendedName>
</protein>
<dbReference type="EMBL" id="LSSL01004206">
    <property type="protein sequence ID" value="OLY79657.1"/>
    <property type="molecule type" value="Genomic_DNA"/>
</dbReference>
<proteinExistence type="predicted"/>
<gene>
    <name evidence="3" type="ORF">AYI68_g6269</name>
</gene>
<keyword evidence="4" id="KW-1185">Reference proteome</keyword>
<reference evidence="3 4" key="1">
    <citation type="journal article" date="2016" name="Mol. Biol. Evol.">
        <title>Genome-Wide Survey of Gut Fungi (Harpellales) Reveals the First Horizontally Transferred Ubiquitin Gene from a Mosquito Host.</title>
        <authorList>
            <person name="Wang Y."/>
            <person name="White M.M."/>
            <person name="Kvist S."/>
            <person name="Moncalvo J.M."/>
        </authorList>
    </citation>
    <scope>NUCLEOTIDE SEQUENCE [LARGE SCALE GENOMIC DNA]</scope>
    <source>
        <strain evidence="3 4">ALG-7-W6</strain>
    </source>
</reference>
<dbReference type="Pfam" id="PF25431">
    <property type="entry name" value="zf-C17orf113"/>
    <property type="match status" value="1"/>
</dbReference>
<feature type="region of interest" description="Disordered" evidence="1">
    <location>
        <begin position="1"/>
        <end position="24"/>
    </location>
</feature>
<dbReference type="AlphaFoldDB" id="A0A1R0GRX9"/>
<organism evidence="3 4">
    <name type="scientific">Smittium mucronatum</name>
    <dbReference type="NCBI Taxonomy" id="133383"/>
    <lineage>
        <taxon>Eukaryota</taxon>
        <taxon>Fungi</taxon>
        <taxon>Fungi incertae sedis</taxon>
        <taxon>Zoopagomycota</taxon>
        <taxon>Kickxellomycotina</taxon>
        <taxon>Harpellomycetes</taxon>
        <taxon>Harpellales</taxon>
        <taxon>Legeriomycetaceae</taxon>
        <taxon>Smittium</taxon>
    </lineage>
</organism>
<feature type="domain" description="C17orf113 probable zinc finger" evidence="2">
    <location>
        <begin position="53"/>
        <end position="108"/>
    </location>
</feature>